<comment type="subunit">
    <text evidence="6">Homodimer.</text>
</comment>
<feature type="binding site" evidence="6">
    <location>
        <begin position="150"/>
        <end position="151"/>
    </location>
    <ligand>
        <name>dUMP</name>
        <dbReference type="ChEBI" id="CHEBI:246422"/>
        <note>ligand shared between dimeric partners</note>
    </ligand>
</feature>
<gene>
    <name evidence="6" type="primary">thyA</name>
    <name evidence="9" type="ORF">HR065_03400</name>
</gene>
<feature type="binding site" description="in other chain" evidence="6">
    <location>
        <begin position="190"/>
        <end position="193"/>
    </location>
    <ligand>
        <name>dUMP</name>
        <dbReference type="ChEBI" id="CHEBI:246422"/>
        <note>ligand shared between dimeric partners</note>
    </ligand>
</feature>
<evidence type="ECO:0000313" key="9">
    <source>
        <dbReference type="EMBL" id="NWN46106.1"/>
    </source>
</evidence>
<keyword evidence="2 6" id="KW-0963">Cytoplasm</keyword>
<comment type="subcellular location">
    <subcellularLocation>
        <location evidence="6">Cytoplasm</location>
    </subcellularLocation>
</comment>
<accession>A0A851HKT9</accession>
<evidence type="ECO:0000256" key="4">
    <source>
        <dbReference type="ARBA" id="ARBA00022679"/>
    </source>
</evidence>
<dbReference type="InterPro" id="IPR045097">
    <property type="entry name" value="Thymidate_synth/dCMP_Mease"/>
</dbReference>
<feature type="binding site" description="in other chain" evidence="6">
    <location>
        <begin position="231"/>
        <end position="233"/>
    </location>
    <ligand>
        <name>dUMP</name>
        <dbReference type="ChEBI" id="CHEBI:246422"/>
        <note>ligand shared between dimeric partners</note>
    </ligand>
</feature>
<dbReference type="PANTHER" id="PTHR11548">
    <property type="entry name" value="THYMIDYLATE SYNTHASE 1"/>
    <property type="match status" value="1"/>
</dbReference>
<feature type="active site" description="Nucleophile" evidence="6">
    <location>
        <position position="170"/>
    </location>
</feature>
<dbReference type="NCBIfam" id="TIGR03284">
    <property type="entry name" value="thym_sym"/>
    <property type="match status" value="1"/>
</dbReference>
<protein>
    <recommendedName>
        <fullName evidence="1 6">Thymidylate synthase</fullName>
        <shortName evidence="6">TS</shortName>
        <shortName evidence="6">TSase</shortName>
        <ecNumber evidence="1 6">2.1.1.45</ecNumber>
    </recommendedName>
</protein>
<comment type="function">
    <text evidence="6">Catalyzes the reductive methylation of 2'-deoxyuridine-5'-monophosphate (dUMP) to 2'-deoxythymidine-5'-monophosphate (dTMP) while utilizing 5,10-methylenetetrahydrofolate (mTHF) as the methyl donor and reductant in the reaction, yielding dihydrofolate (DHF) as a by-product. This enzymatic reaction provides an intracellular de novo source of dTMP, an essential precursor for DNA biosynthesis.</text>
</comment>
<evidence type="ECO:0000256" key="6">
    <source>
        <dbReference type="HAMAP-Rule" id="MF_00008"/>
    </source>
</evidence>
<dbReference type="GO" id="GO:0006231">
    <property type="term" value="P:dTMP biosynthetic process"/>
    <property type="evidence" value="ECO:0007669"/>
    <property type="project" value="UniProtKB-UniRule"/>
</dbReference>
<evidence type="ECO:0000313" key="10">
    <source>
        <dbReference type="Proteomes" id="UP000568109"/>
    </source>
</evidence>
<comment type="catalytic activity">
    <reaction evidence="6">
        <text>dUMP + (6R)-5,10-methylene-5,6,7,8-tetrahydrofolate = 7,8-dihydrofolate + dTMP</text>
        <dbReference type="Rhea" id="RHEA:12104"/>
        <dbReference type="ChEBI" id="CHEBI:15636"/>
        <dbReference type="ChEBI" id="CHEBI:57451"/>
        <dbReference type="ChEBI" id="CHEBI:63528"/>
        <dbReference type="ChEBI" id="CHEBI:246422"/>
        <dbReference type="EC" id="2.1.1.45"/>
    </reaction>
</comment>
<feature type="binding site" evidence="6">
    <location>
        <position position="193"/>
    </location>
    <ligand>
        <name>(6R)-5,10-methylene-5,6,7,8-tetrahydrofolate</name>
        <dbReference type="ChEBI" id="CHEBI:15636"/>
    </ligand>
</feature>
<feature type="active site" evidence="7">
    <location>
        <position position="170"/>
    </location>
</feature>
<evidence type="ECO:0000256" key="3">
    <source>
        <dbReference type="ARBA" id="ARBA00022603"/>
    </source>
</evidence>
<dbReference type="HAMAP" id="MF_00008">
    <property type="entry name" value="Thymidy_synth_bact"/>
    <property type="match status" value="1"/>
</dbReference>
<comment type="similarity">
    <text evidence="6">Belongs to the thymidylate synthase family. Bacterial-type ThyA subfamily.</text>
</comment>
<evidence type="ECO:0000256" key="7">
    <source>
        <dbReference type="PROSITE-ProRule" id="PRU10016"/>
    </source>
</evidence>
<dbReference type="AlphaFoldDB" id="A0A851HKT9"/>
<dbReference type="InterPro" id="IPR036926">
    <property type="entry name" value="Thymidate_synth/dCMP_Mease_sf"/>
</dbReference>
<dbReference type="CDD" id="cd00351">
    <property type="entry name" value="TS_Pyrimidine_HMase"/>
    <property type="match status" value="1"/>
</dbReference>
<keyword evidence="3 6" id="KW-0489">Methyltransferase</keyword>
<dbReference type="GO" id="GO:0006235">
    <property type="term" value="P:dTTP biosynthetic process"/>
    <property type="evidence" value="ECO:0007669"/>
    <property type="project" value="UniProtKB-UniRule"/>
</dbReference>
<dbReference type="InterPro" id="IPR000398">
    <property type="entry name" value="Thymidylate_synthase"/>
</dbReference>
<dbReference type="PANTHER" id="PTHR11548:SF9">
    <property type="entry name" value="THYMIDYLATE SYNTHASE"/>
    <property type="match status" value="1"/>
</dbReference>
<comment type="caution">
    <text evidence="9">The sequence shown here is derived from an EMBL/GenBank/DDBJ whole genome shotgun (WGS) entry which is preliminary data.</text>
</comment>
<evidence type="ECO:0000256" key="5">
    <source>
        <dbReference type="ARBA" id="ARBA00022727"/>
    </source>
</evidence>
<keyword evidence="4 6" id="KW-0808">Transferase</keyword>
<evidence type="ECO:0000259" key="8">
    <source>
        <dbReference type="Pfam" id="PF00303"/>
    </source>
</evidence>
<dbReference type="GO" id="GO:0032259">
    <property type="term" value="P:methylation"/>
    <property type="evidence" value="ECO:0007669"/>
    <property type="project" value="UniProtKB-KW"/>
</dbReference>
<dbReference type="GO" id="GO:0005829">
    <property type="term" value="C:cytosol"/>
    <property type="evidence" value="ECO:0007669"/>
    <property type="project" value="TreeGrafter"/>
</dbReference>
<evidence type="ECO:0000256" key="2">
    <source>
        <dbReference type="ARBA" id="ARBA00022490"/>
    </source>
</evidence>
<dbReference type="NCBIfam" id="NF002496">
    <property type="entry name" value="PRK01827.1-2"/>
    <property type="match status" value="1"/>
</dbReference>
<dbReference type="EMBL" id="JABUOH010000066">
    <property type="protein sequence ID" value="NWN46106.1"/>
    <property type="molecule type" value="Genomic_DNA"/>
</dbReference>
<feature type="binding site" description="in other chain" evidence="6">
    <location>
        <position position="21"/>
    </location>
    <ligand>
        <name>dUMP</name>
        <dbReference type="ChEBI" id="CHEBI:246422"/>
        <note>ligand shared between dimeric partners</note>
    </ligand>
</feature>
<sequence>MKQYLELCNLIVEKGEVRENRTKFVTQSIFGHQMRFNLEEGFPLVTTKKVHLRAIIHELLWFIKGDTNIRYLALNNVNIWNEWPYQKFCQSPDFQGESQQEFIDKIKTDAQFAEKHGDLGPVYGKQWRDFAGVDQLQKTIQEIKKNPNSRRLIVSAWNPPLVDEMVLPPCHVLMQFYVNKGKISLQLFQRSGDVFLGIPFNIASYSLLLMMVAQVTGLEAYEFIHTLGDAHIYHNHLEQINIQRKRIPKKLPQMLLNPQVKNIEDFRFEDFKLENYHYHPSLKGEVAV</sequence>
<dbReference type="Gene3D" id="3.30.572.10">
    <property type="entry name" value="Thymidylate synthase/dCMP hydroxymethylase domain"/>
    <property type="match status" value="1"/>
</dbReference>
<keyword evidence="10" id="KW-1185">Reference proteome</keyword>
<dbReference type="PRINTS" id="PR00108">
    <property type="entry name" value="THYMDSNTHASE"/>
</dbReference>
<organism evidence="9 10">
    <name type="scientific">Candidatus Phytoplasma pruni</name>
    <dbReference type="NCBI Taxonomy" id="479893"/>
    <lineage>
        <taxon>Bacteria</taxon>
        <taxon>Bacillati</taxon>
        <taxon>Mycoplasmatota</taxon>
        <taxon>Mollicutes</taxon>
        <taxon>Acholeplasmatales</taxon>
        <taxon>Acholeplasmataceae</taxon>
        <taxon>Candidatus Phytoplasma</taxon>
        <taxon>16SrIII (X-disease group)</taxon>
    </lineage>
</organism>
<reference evidence="9 10" key="1">
    <citation type="submission" date="2020-06" db="EMBL/GenBank/DDBJ databases">
        <title>Draft genome sequence of Candidatus Phytoplasma pruni (X-disease group, subgroup 16SrIII-B) strain ChTDIII from Argentina.</title>
        <authorList>
            <person name="Fernandez F.D."/>
            <person name="Zuebert C."/>
            <person name="Huettel B."/>
            <person name="Kube M."/>
            <person name="Conci L.R."/>
        </authorList>
    </citation>
    <scope>NUCLEOTIDE SEQUENCE [LARGE SCALE GENOMIC DNA]</scope>
    <source>
        <strain evidence="9 10">ChTDIII</strain>
    </source>
</reference>
<dbReference type="InterPro" id="IPR020940">
    <property type="entry name" value="Thymidylate_synthase_AS"/>
</dbReference>
<dbReference type="RefSeq" id="WP_178734525.1">
    <property type="nucleotide sequence ID" value="NZ_JABUOH010000066.1"/>
</dbReference>
<dbReference type="InterPro" id="IPR023451">
    <property type="entry name" value="Thymidate_synth/dCMP_Mease_dom"/>
</dbReference>
<dbReference type="UniPathway" id="UPA00575"/>
<name>A0A851HKT9_9MOLU</name>
<feature type="binding site" evidence="6">
    <location>
        <position position="287"/>
    </location>
    <ligand>
        <name>(6R)-5,10-methylene-5,6,7,8-tetrahydrofolate</name>
        <dbReference type="ChEBI" id="CHEBI:15636"/>
    </ligand>
</feature>
<proteinExistence type="inferred from homology"/>
<feature type="binding site" evidence="6">
    <location>
        <position position="51"/>
    </location>
    <ligand>
        <name>(6R)-5,10-methylene-5,6,7,8-tetrahydrofolate</name>
        <dbReference type="ChEBI" id="CHEBI:15636"/>
    </ligand>
</feature>
<dbReference type="PROSITE" id="PS00091">
    <property type="entry name" value="THYMIDYLATE_SYNTHASE"/>
    <property type="match status" value="1"/>
</dbReference>
<dbReference type="EC" id="2.1.1.45" evidence="1 6"/>
<keyword evidence="5 6" id="KW-0545">Nucleotide biosynthesis</keyword>
<feature type="binding site" description="in other chain" evidence="6">
    <location>
        <position position="201"/>
    </location>
    <ligand>
        <name>dUMP</name>
        <dbReference type="ChEBI" id="CHEBI:246422"/>
        <note>ligand shared between dimeric partners</note>
    </ligand>
</feature>
<feature type="domain" description="Thymidylate synthase/dCMP hydroxymethylase" evidence="8">
    <location>
        <begin position="2"/>
        <end position="288"/>
    </location>
</feature>
<dbReference type="Pfam" id="PF00303">
    <property type="entry name" value="Thymidylat_synt"/>
    <property type="match status" value="1"/>
</dbReference>
<dbReference type="SUPFAM" id="SSF55831">
    <property type="entry name" value="Thymidylate synthase/dCMP hydroxymethylase"/>
    <property type="match status" value="1"/>
</dbReference>
<evidence type="ECO:0000256" key="1">
    <source>
        <dbReference type="ARBA" id="ARBA00011947"/>
    </source>
</evidence>
<dbReference type="Proteomes" id="UP000568109">
    <property type="component" value="Unassembled WGS sequence"/>
</dbReference>
<dbReference type="GO" id="GO:0004799">
    <property type="term" value="F:thymidylate synthase activity"/>
    <property type="evidence" value="ECO:0007669"/>
    <property type="project" value="UniProtKB-UniRule"/>
</dbReference>
<comment type="pathway">
    <text evidence="6">Pyrimidine metabolism; dTTP biosynthesis.</text>
</comment>